<dbReference type="Pfam" id="PF03739">
    <property type="entry name" value="LptF_LptG"/>
    <property type="match status" value="1"/>
</dbReference>
<protein>
    <submittedName>
        <fullName evidence="7">Lipopolysaccharide export system permease protein LptF</fullName>
    </submittedName>
</protein>
<feature type="transmembrane region" description="Helical" evidence="6">
    <location>
        <begin position="93"/>
        <end position="115"/>
    </location>
</feature>
<dbReference type="GO" id="GO:0015920">
    <property type="term" value="P:lipopolysaccharide transport"/>
    <property type="evidence" value="ECO:0007669"/>
    <property type="project" value="TreeGrafter"/>
</dbReference>
<sequence length="493" mass="56330">MLKSYLGPFLVTFLIALFILLMQFLWKYVDDLVGKGLGLVVILRLMFYASATFVPLALPLAVLLSSLMTFGNLGEHYELVSIKSSGISLQKAMQPLTILVVIISISAFLFSNYVFPVANLKFGSLLYDVRQKKMAFNLDEGIFDNELNGYVIRAGRKAKDNKTIYNVMIYDHTNRMGDTKVTVAKKGIMELSPNQQHLVISLFNGYNYIEVVNERGYRQSHPFEVMKFKKQILSFDLSQLDLNHTNESLFKNHYSMLNIKQLDHAIDSLSLFVKERKIAFQVNSLRSFDLLKIKKKPLSRQQQEVQKEAKTAPVLYPFLKNFDLATQIQILGYAQRRARNAKDNVLFHVNRIVKPKNQLIIRHEIVWNQKFKLSLACLIFFFIGAPLGAIIRKGGLGLPVVISVIFFVIYHVISVTGEKAARTGEMSVVFGVWLSTIVILPLGLFLTYKATTDSQIMDTESWRKYFEKHKGIKKIVDTLGRLKSVLPRKRAER</sequence>
<comment type="subcellular location">
    <subcellularLocation>
        <location evidence="1">Cell membrane</location>
        <topology evidence="1">Multi-pass membrane protein</topology>
    </subcellularLocation>
</comment>
<feature type="transmembrane region" description="Helical" evidence="6">
    <location>
        <begin position="397"/>
        <end position="416"/>
    </location>
</feature>
<evidence type="ECO:0000256" key="1">
    <source>
        <dbReference type="ARBA" id="ARBA00004651"/>
    </source>
</evidence>
<evidence type="ECO:0000256" key="5">
    <source>
        <dbReference type="ARBA" id="ARBA00023136"/>
    </source>
</evidence>
<feature type="transmembrane region" description="Helical" evidence="6">
    <location>
        <begin position="371"/>
        <end position="391"/>
    </location>
</feature>
<dbReference type="PANTHER" id="PTHR33529">
    <property type="entry name" value="SLR0882 PROTEIN-RELATED"/>
    <property type="match status" value="1"/>
</dbReference>
<evidence type="ECO:0000256" key="2">
    <source>
        <dbReference type="ARBA" id="ARBA00022475"/>
    </source>
</evidence>
<accession>A0A3B0UC01</accession>
<keyword evidence="4 6" id="KW-1133">Transmembrane helix</keyword>
<dbReference type="InterPro" id="IPR005495">
    <property type="entry name" value="LptG/LptF_permease"/>
</dbReference>
<reference evidence="7" key="1">
    <citation type="submission" date="2018-06" db="EMBL/GenBank/DDBJ databases">
        <authorList>
            <person name="Zhirakovskaya E."/>
        </authorList>
    </citation>
    <scope>NUCLEOTIDE SEQUENCE</scope>
</reference>
<evidence type="ECO:0000256" key="3">
    <source>
        <dbReference type="ARBA" id="ARBA00022692"/>
    </source>
</evidence>
<keyword evidence="3 6" id="KW-0812">Transmembrane</keyword>
<keyword evidence="2" id="KW-1003">Cell membrane</keyword>
<evidence type="ECO:0000256" key="4">
    <source>
        <dbReference type="ARBA" id="ARBA00022989"/>
    </source>
</evidence>
<dbReference type="GO" id="GO:0043190">
    <property type="term" value="C:ATP-binding cassette (ABC) transporter complex"/>
    <property type="evidence" value="ECO:0007669"/>
    <property type="project" value="TreeGrafter"/>
</dbReference>
<evidence type="ECO:0000256" key="6">
    <source>
        <dbReference type="SAM" id="Phobius"/>
    </source>
</evidence>
<organism evidence="7">
    <name type="scientific">hydrothermal vent metagenome</name>
    <dbReference type="NCBI Taxonomy" id="652676"/>
    <lineage>
        <taxon>unclassified sequences</taxon>
        <taxon>metagenomes</taxon>
        <taxon>ecological metagenomes</taxon>
    </lineage>
</organism>
<evidence type="ECO:0000313" key="7">
    <source>
        <dbReference type="EMBL" id="VAW26610.1"/>
    </source>
</evidence>
<dbReference type="EMBL" id="UOET01000046">
    <property type="protein sequence ID" value="VAW26610.1"/>
    <property type="molecule type" value="Genomic_DNA"/>
</dbReference>
<feature type="transmembrane region" description="Helical" evidence="6">
    <location>
        <begin position="47"/>
        <end position="73"/>
    </location>
</feature>
<proteinExistence type="predicted"/>
<dbReference type="AlphaFoldDB" id="A0A3B0UC01"/>
<feature type="transmembrane region" description="Helical" evidence="6">
    <location>
        <begin position="428"/>
        <end position="448"/>
    </location>
</feature>
<dbReference type="PANTHER" id="PTHR33529:SF6">
    <property type="entry name" value="YJGP_YJGQ FAMILY PERMEASE"/>
    <property type="match status" value="1"/>
</dbReference>
<name>A0A3B0UC01_9ZZZZ</name>
<feature type="transmembrane region" description="Helical" evidence="6">
    <location>
        <begin position="6"/>
        <end position="26"/>
    </location>
</feature>
<gene>
    <name evidence="7" type="ORF">MNBD_BACTEROID07-1622</name>
</gene>
<keyword evidence="5 6" id="KW-0472">Membrane</keyword>